<comment type="cofactor">
    <cofactor evidence="1">
        <name>Mg(2+)</name>
        <dbReference type="ChEBI" id="CHEBI:18420"/>
    </cofactor>
</comment>
<dbReference type="InterPro" id="IPR023214">
    <property type="entry name" value="HAD_sf"/>
</dbReference>
<evidence type="ECO:0000313" key="13">
    <source>
        <dbReference type="EMBL" id="MFD1889278.1"/>
    </source>
</evidence>
<keyword evidence="7 13" id="KW-0378">Hydrolase</keyword>
<dbReference type="SFLD" id="SFLDF00029">
    <property type="entry name" value="phosphoserine_phosphatase"/>
    <property type="match status" value="1"/>
</dbReference>
<evidence type="ECO:0000256" key="11">
    <source>
        <dbReference type="ARBA" id="ARBA00048138"/>
    </source>
</evidence>
<evidence type="ECO:0000256" key="5">
    <source>
        <dbReference type="ARBA" id="ARBA00022605"/>
    </source>
</evidence>
<dbReference type="EC" id="3.1.3.3" evidence="4"/>
<dbReference type="InterPro" id="IPR036412">
    <property type="entry name" value="HAD-like_sf"/>
</dbReference>
<dbReference type="SFLD" id="SFLDG01137">
    <property type="entry name" value="C1.6.1:_Phosphoserine_Phosphat"/>
    <property type="match status" value="1"/>
</dbReference>
<dbReference type="EMBL" id="JBHUFZ010000008">
    <property type="protein sequence ID" value="MFD1889278.1"/>
    <property type="molecule type" value="Genomic_DNA"/>
</dbReference>
<evidence type="ECO:0000256" key="7">
    <source>
        <dbReference type="ARBA" id="ARBA00022801"/>
    </source>
</evidence>
<evidence type="ECO:0000256" key="6">
    <source>
        <dbReference type="ARBA" id="ARBA00022723"/>
    </source>
</evidence>
<dbReference type="InterPro" id="IPR050582">
    <property type="entry name" value="HAD-like_SerB"/>
</dbReference>
<evidence type="ECO:0000256" key="4">
    <source>
        <dbReference type="ARBA" id="ARBA00012640"/>
    </source>
</evidence>
<dbReference type="Proteomes" id="UP001597326">
    <property type="component" value="Unassembled WGS sequence"/>
</dbReference>
<dbReference type="GO" id="GO:0016787">
    <property type="term" value="F:hydrolase activity"/>
    <property type="evidence" value="ECO:0007669"/>
    <property type="project" value="UniProtKB-KW"/>
</dbReference>
<keyword evidence="5" id="KW-0028">Amino-acid biosynthesis</keyword>
<name>A0ABW4RV53_9ACTN</name>
<comment type="similarity">
    <text evidence="3">Belongs to the HAD-like hydrolase superfamily. SerB family.</text>
</comment>
<comment type="catalytic activity">
    <reaction evidence="11">
        <text>O-phospho-L-serine + H2O = L-serine + phosphate</text>
        <dbReference type="Rhea" id="RHEA:21208"/>
        <dbReference type="ChEBI" id="CHEBI:15377"/>
        <dbReference type="ChEBI" id="CHEBI:33384"/>
        <dbReference type="ChEBI" id="CHEBI:43474"/>
        <dbReference type="ChEBI" id="CHEBI:57524"/>
        <dbReference type="EC" id="3.1.3.3"/>
    </reaction>
</comment>
<dbReference type="CDD" id="cd07500">
    <property type="entry name" value="HAD_PSP"/>
    <property type="match status" value="1"/>
</dbReference>
<evidence type="ECO:0000256" key="3">
    <source>
        <dbReference type="ARBA" id="ARBA00009184"/>
    </source>
</evidence>
<dbReference type="SFLD" id="SFLDG01136">
    <property type="entry name" value="C1.6:_Phosphoserine_Phosphatas"/>
    <property type="match status" value="1"/>
</dbReference>
<dbReference type="InterPro" id="IPR004469">
    <property type="entry name" value="PSP"/>
</dbReference>
<proteinExistence type="inferred from homology"/>
<evidence type="ECO:0000256" key="2">
    <source>
        <dbReference type="ARBA" id="ARBA00005135"/>
    </source>
</evidence>
<dbReference type="RefSeq" id="WP_343872277.1">
    <property type="nucleotide sequence ID" value="NZ_BAAAIX010000007.1"/>
</dbReference>
<accession>A0ABW4RV53</accession>
<evidence type="ECO:0000256" key="10">
    <source>
        <dbReference type="ARBA" id="ARBA00031693"/>
    </source>
</evidence>
<evidence type="ECO:0000256" key="1">
    <source>
        <dbReference type="ARBA" id="ARBA00001946"/>
    </source>
</evidence>
<evidence type="ECO:0000256" key="9">
    <source>
        <dbReference type="ARBA" id="ARBA00023299"/>
    </source>
</evidence>
<keyword evidence="9" id="KW-0718">Serine biosynthesis</keyword>
<dbReference type="Gene3D" id="3.40.50.1000">
    <property type="entry name" value="HAD superfamily/HAD-like"/>
    <property type="match status" value="1"/>
</dbReference>
<evidence type="ECO:0000256" key="8">
    <source>
        <dbReference type="ARBA" id="ARBA00022842"/>
    </source>
</evidence>
<comment type="catalytic activity">
    <reaction evidence="12">
        <text>O-phospho-D-serine + H2O = D-serine + phosphate</text>
        <dbReference type="Rhea" id="RHEA:24873"/>
        <dbReference type="ChEBI" id="CHEBI:15377"/>
        <dbReference type="ChEBI" id="CHEBI:35247"/>
        <dbReference type="ChEBI" id="CHEBI:43474"/>
        <dbReference type="ChEBI" id="CHEBI:58680"/>
        <dbReference type="EC" id="3.1.3.3"/>
    </reaction>
</comment>
<dbReference type="Pfam" id="PF12710">
    <property type="entry name" value="HAD"/>
    <property type="match status" value="1"/>
</dbReference>
<protein>
    <recommendedName>
        <fullName evidence="4">phosphoserine phosphatase</fullName>
        <ecNumber evidence="4">3.1.3.3</ecNumber>
    </recommendedName>
    <alternativeName>
        <fullName evidence="10">O-phosphoserine phosphohydrolase</fullName>
    </alternativeName>
</protein>
<comment type="pathway">
    <text evidence="2">Amino-acid biosynthesis; L-serine biosynthesis; L-serine from 3-phospho-D-glycerate: step 3/3.</text>
</comment>
<dbReference type="PANTHER" id="PTHR43344">
    <property type="entry name" value="PHOSPHOSERINE PHOSPHATASE"/>
    <property type="match status" value="1"/>
</dbReference>
<reference evidence="14" key="1">
    <citation type="journal article" date="2019" name="Int. J. Syst. Evol. Microbiol.">
        <title>The Global Catalogue of Microorganisms (GCM) 10K type strain sequencing project: providing services to taxonomists for standard genome sequencing and annotation.</title>
        <authorList>
            <consortium name="The Broad Institute Genomics Platform"/>
            <consortium name="The Broad Institute Genome Sequencing Center for Infectious Disease"/>
            <person name="Wu L."/>
            <person name="Ma J."/>
        </authorList>
    </citation>
    <scope>NUCLEOTIDE SEQUENCE [LARGE SCALE GENOMIC DNA]</scope>
    <source>
        <strain evidence="14">CAIM 431</strain>
    </source>
</reference>
<dbReference type="PANTHER" id="PTHR43344:SF2">
    <property type="entry name" value="PHOSPHOSERINE PHOSPHATASE"/>
    <property type="match status" value="1"/>
</dbReference>
<dbReference type="SFLD" id="SFLDS00003">
    <property type="entry name" value="Haloacid_Dehalogenase"/>
    <property type="match status" value="1"/>
</dbReference>
<keyword evidence="14" id="KW-1185">Reference proteome</keyword>
<dbReference type="NCBIfam" id="TIGR00338">
    <property type="entry name" value="serB"/>
    <property type="match status" value="1"/>
</dbReference>
<sequence length="290" mass="30599">MTQTVRIVLTAATPLPEPLTVLATGQLANAREASLEQRDFGHVFSVLGEVSELERTRSLVRGAALREGVDAAVVRQPLATEAPRLLMMDVDSTLITAEVIDELAAHAGSGEQVAAITERAMRGELDFADSLRARVATLAGLDVAAFDEVRSSLEFSPGALELVRAAREAGCQVGLVSGGFTEIVEPLVADLGINHVTANRFEVRDGRLTGLTRGEVVDRAAKRRHLLRCAELALCPPELTVAVGDGANDLDMLGAAGLGIAYCAKPVAATQADAAISFPRLDAVRAFVRL</sequence>
<dbReference type="NCBIfam" id="TIGR01488">
    <property type="entry name" value="HAD-SF-IB"/>
    <property type="match status" value="1"/>
</dbReference>
<gene>
    <name evidence="13" type="primary">serB</name>
    <name evidence="13" type="ORF">ACFSCS_03640</name>
</gene>
<dbReference type="SUPFAM" id="SSF56784">
    <property type="entry name" value="HAD-like"/>
    <property type="match status" value="1"/>
</dbReference>
<organism evidence="13 14">
    <name type="scientific">Luteococcus peritonei</name>
    <dbReference type="NCBI Taxonomy" id="88874"/>
    <lineage>
        <taxon>Bacteria</taxon>
        <taxon>Bacillati</taxon>
        <taxon>Actinomycetota</taxon>
        <taxon>Actinomycetes</taxon>
        <taxon>Propionibacteriales</taxon>
        <taxon>Propionibacteriaceae</taxon>
        <taxon>Luteococcus</taxon>
    </lineage>
</organism>
<comment type="caution">
    <text evidence="13">The sequence shown here is derived from an EMBL/GenBank/DDBJ whole genome shotgun (WGS) entry which is preliminary data.</text>
</comment>
<evidence type="ECO:0000256" key="12">
    <source>
        <dbReference type="ARBA" id="ARBA00048523"/>
    </source>
</evidence>
<evidence type="ECO:0000313" key="14">
    <source>
        <dbReference type="Proteomes" id="UP001597326"/>
    </source>
</evidence>
<keyword evidence="8" id="KW-0460">Magnesium</keyword>
<keyword evidence="6" id="KW-0479">Metal-binding</keyword>